<dbReference type="STRING" id="1035309.A0A2C5X879"/>
<accession>A0A2C5X879</accession>
<dbReference type="PANTHER" id="PTHR34144:SF7">
    <property type="entry name" value="EXPORT PROTEIN (CAP59), PUTATIVE (AFU_ORTHOLOGUE AFUA_7G05020)-RELATED"/>
    <property type="match status" value="1"/>
</dbReference>
<name>A0A2C5X879_9PEZI</name>
<reference evidence="3 4" key="1">
    <citation type="journal article" date="2013" name="Fungal Biol.">
        <title>Analysis of microsatellite markers in the genome of the plant pathogen Ceratocystis fimbriata.</title>
        <authorList>
            <person name="Simpson M.C."/>
            <person name="Wilken P.M."/>
            <person name="Coetzee M.P."/>
            <person name="Wingfield M.J."/>
            <person name="Wingfield B.D."/>
        </authorList>
    </citation>
    <scope>NUCLEOTIDE SEQUENCE [LARGE SCALE GENOMIC DNA]</scope>
    <source>
        <strain evidence="3 4">CBS 114723</strain>
    </source>
</reference>
<dbReference type="EMBL" id="APWK03000037">
    <property type="protein sequence ID" value="PHH53790.1"/>
    <property type="molecule type" value="Genomic_DNA"/>
</dbReference>
<evidence type="ECO:0000256" key="2">
    <source>
        <dbReference type="SAM" id="Phobius"/>
    </source>
</evidence>
<evidence type="ECO:0000313" key="4">
    <source>
        <dbReference type="Proteomes" id="UP000222788"/>
    </source>
</evidence>
<feature type="transmembrane region" description="Helical" evidence="2">
    <location>
        <begin position="51"/>
        <end position="73"/>
    </location>
</feature>
<keyword evidence="2" id="KW-1133">Transmembrane helix</keyword>
<keyword evidence="2" id="KW-0812">Transmembrane</keyword>
<organism evidence="3 4">
    <name type="scientific">Ceratocystis fimbriata CBS 114723</name>
    <dbReference type="NCBI Taxonomy" id="1035309"/>
    <lineage>
        <taxon>Eukaryota</taxon>
        <taxon>Fungi</taxon>
        <taxon>Dikarya</taxon>
        <taxon>Ascomycota</taxon>
        <taxon>Pezizomycotina</taxon>
        <taxon>Sordariomycetes</taxon>
        <taxon>Hypocreomycetidae</taxon>
        <taxon>Microascales</taxon>
        <taxon>Ceratocystidaceae</taxon>
        <taxon>Ceratocystis</taxon>
    </lineage>
</organism>
<dbReference type="Proteomes" id="UP000222788">
    <property type="component" value="Unassembled WGS sequence"/>
</dbReference>
<feature type="region of interest" description="Disordered" evidence="1">
    <location>
        <begin position="1"/>
        <end position="23"/>
    </location>
</feature>
<dbReference type="PANTHER" id="PTHR34144">
    <property type="entry name" value="CHROMOSOME 8, WHOLE GENOME SHOTGUN SEQUENCE"/>
    <property type="match status" value="1"/>
</dbReference>
<evidence type="ECO:0008006" key="5">
    <source>
        <dbReference type="Google" id="ProtNLM"/>
    </source>
</evidence>
<keyword evidence="4" id="KW-1185">Reference proteome</keyword>
<dbReference type="OrthoDB" id="262547at2759"/>
<reference evidence="3 4" key="2">
    <citation type="journal article" date="2013" name="IMA Fungus">
        <title>IMA Genome-F 1: Ceratocystis fimbriata: Draft nuclear genome sequence for the plant pathogen, Ceratocystis fimbriata.</title>
        <authorList>
            <person name="Wilken P.M."/>
            <person name="Steenkamp E.T."/>
            <person name="Wingfield M.J."/>
            <person name="de Beer Z.W."/>
            <person name="Wingfield B.D."/>
        </authorList>
    </citation>
    <scope>NUCLEOTIDE SEQUENCE [LARGE SCALE GENOMIC DNA]</scope>
    <source>
        <strain evidence="3 4">CBS 114723</strain>
    </source>
</reference>
<proteinExistence type="predicted"/>
<dbReference type="Pfam" id="PF11735">
    <property type="entry name" value="CAP59_mtransfer"/>
    <property type="match status" value="1"/>
</dbReference>
<dbReference type="InterPro" id="IPR021047">
    <property type="entry name" value="Mannosyltransferase_CMT1"/>
</dbReference>
<evidence type="ECO:0000256" key="1">
    <source>
        <dbReference type="SAM" id="MobiDB-lite"/>
    </source>
</evidence>
<dbReference type="AlphaFoldDB" id="A0A2C5X879"/>
<evidence type="ECO:0000313" key="3">
    <source>
        <dbReference type="EMBL" id="PHH53790.1"/>
    </source>
</evidence>
<protein>
    <recommendedName>
        <fullName evidence="5">Alpha-1,3-mannosyltransferase CMT1</fullName>
    </recommendedName>
</protein>
<sequence>MARNPVVPPNKRRTSPPPLLPFDMANGSYQPQSSYTVRSFRMRLRRVMRTPWPRVFICLFALLQVLDIVNIHLHLAVVHDSSDIMELSRRHQGERIYIASMHWNDGPLIRNHWSNAVLQLADVLGPDNVYVSVYESGSWDDTKDALGELEAKLERLGVARSITRSYVTHKDEIEAAPVGDGWINTPRNKRELRRIPFLAKLRNRTLRDLETLHKQGVHFDKILFLNDVVFTAEDALRLLDTNEGVFAAACSLDFSKPPQYYDTFALRDSDGKAHLMPTWPYFQSAASRNAMLLNEAAVPVKSCWNGIVAMAAAPFLDASKPLRFRGIPDSLAIQHLEGSECCLIHADNPMSKEMGVFLNPQVRVAYNYEAYQATHPLNGESWLTWGQIAKGLWESRIRRLFTFTFTKDWVVSSRIRSWKSQSHRNNEPGDFCLINEMQVLVENGWAHV</sequence>
<gene>
    <name evidence="3" type="ORF">CFIMG_003527RAa</name>
</gene>
<keyword evidence="2" id="KW-0472">Membrane</keyword>
<comment type="caution">
    <text evidence="3">The sequence shown here is derived from an EMBL/GenBank/DDBJ whole genome shotgun (WGS) entry which is preliminary data.</text>
</comment>